<feature type="compositionally biased region" description="Gly residues" evidence="1">
    <location>
        <begin position="107"/>
        <end position="123"/>
    </location>
</feature>
<reference evidence="3 4" key="1">
    <citation type="submission" date="2017-06" db="EMBL/GenBank/DDBJ databases">
        <authorList>
            <person name="Kim H.J."/>
            <person name="Triplett B.A."/>
        </authorList>
    </citation>
    <scope>NUCLEOTIDE SEQUENCE [LARGE SCALE GENOMIC DNA]</scope>
    <source>
        <strain evidence="3 4">DSM 14713</strain>
    </source>
</reference>
<feature type="region of interest" description="Disordered" evidence="1">
    <location>
        <begin position="188"/>
        <end position="209"/>
    </location>
</feature>
<accession>A0A286NV46</accession>
<organism evidence="3 4">
    <name type="scientific">Melittangium boletus DSM 14713</name>
    <dbReference type="NCBI Taxonomy" id="1294270"/>
    <lineage>
        <taxon>Bacteria</taxon>
        <taxon>Pseudomonadati</taxon>
        <taxon>Myxococcota</taxon>
        <taxon>Myxococcia</taxon>
        <taxon>Myxococcales</taxon>
        <taxon>Cystobacterineae</taxon>
        <taxon>Archangiaceae</taxon>
        <taxon>Melittangium</taxon>
    </lineage>
</organism>
<feature type="region of interest" description="Disordered" evidence="1">
    <location>
        <begin position="97"/>
        <end position="132"/>
    </location>
</feature>
<evidence type="ECO:0000256" key="2">
    <source>
        <dbReference type="SAM" id="SignalP"/>
    </source>
</evidence>
<keyword evidence="4" id="KW-1185">Reference proteome</keyword>
<feature type="signal peptide" evidence="2">
    <location>
        <begin position="1"/>
        <end position="23"/>
    </location>
</feature>
<evidence type="ECO:0000313" key="3">
    <source>
        <dbReference type="EMBL" id="ATB26945.1"/>
    </source>
</evidence>
<evidence type="ECO:0000313" key="4">
    <source>
        <dbReference type="Proteomes" id="UP000217289"/>
    </source>
</evidence>
<evidence type="ECO:0000256" key="1">
    <source>
        <dbReference type="SAM" id="MobiDB-lite"/>
    </source>
</evidence>
<keyword evidence="2" id="KW-0732">Signal</keyword>
<sequence>MKSPVRQLLPVCLLLLVATSRCSCLTATTSTGTCEGRMGGLDVTGTLDPESEHHTLWPSGANPEQTALTLSCSKGLLKVRGKMPRISVFKDSFSLPTDAGSPCPPSGGDGGSPDAGASDGGDAGTCTPSGETDYNTVREWEIISSQMGPALASGAIAAVLKLDQSIDGTVTMEFVDGSKVTIRFNAYHEDSLDEGTPPSSGGGSDSDSD</sequence>
<gene>
    <name evidence="3" type="ORF">MEBOL_000380</name>
</gene>
<dbReference type="Proteomes" id="UP000217289">
    <property type="component" value="Chromosome"/>
</dbReference>
<proteinExistence type="predicted"/>
<protein>
    <recommendedName>
        <fullName evidence="5">Lipoprotein</fullName>
    </recommendedName>
</protein>
<feature type="chain" id="PRO_5012899866" description="Lipoprotein" evidence="2">
    <location>
        <begin position="24"/>
        <end position="209"/>
    </location>
</feature>
<feature type="compositionally biased region" description="Gly residues" evidence="1">
    <location>
        <begin position="200"/>
        <end position="209"/>
    </location>
</feature>
<dbReference type="OrthoDB" id="9840659at2"/>
<dbReference type="RefSeq" id="WP_157774712.1">
    <property type="nucleotide sequence ID" value="NZ_CP022163.1"/>
</dbReference>
<dbReference type="AlphaFoldDB" id="A0A286NV46"/>
<evidence type="ECO:0008006" key="5">
    <source>
        <dbReference type="Google" id="ProtNLM"/>
    </source>
</evidence>
<dbReference type="KEGG" id="mbd:MEBOL_000380"/>
<name>A0A286NV46_9BACT</name>
<dbReference type="EMBL" id="CP022163">
    <property type="protein sequence ID" value="ATB26945.1"/>
    <property type="molecule type" value="Genomic_DNA"/>
</dbReference>